<comment type="caution">
    <text evidence="7">The sequence shown here is derived from an EMBL/GenBank/DDBJ whole genome shotgun (WGS) entry which is preliminary data.</text>
</comment>
<dbReference type="EMBL" id="UYJE01008379">
    <property type="protein sequence ID" value="VDI63506.1"/>
    <property type="molecule type" value="Genomic_DNA"/>
</dbReference>
<dbReference type="Gene3D" id="2.30.42.10">
    <property type="match status" value="3"/>
</dbReference>
<dbReference type="CDD" id="cd23058">
    <property type="entry name" value="PDZ2_Par3-like"/>
    <property type="match status" value="1"/>
</dbReference>
<dbReference type="GO" id="GO:0045197">
    <property type="term" value="P:establishment or maintenance of epithelial cell apical/basal polarity"/>
    <property type="evidence" value="ECO:0007669"/>
    <property type="project" value="TreeGrafter"/>
</dbReference>
<feature type="region of interest" description="Disordered" evidence="5">
    <location>
        <begin position="84"/>
        <end position="125"/>
    </location>
</feature>
<feature type="region of interest" description="Disordered" evidence="5">
    <location>
        <begin position="1324"/>
        <end position="1345"/>
    </location>
</feature>
<keyword evidence="4" id="KW-0131">Cell cycle</keyword>
<feature type="compositionally biased region" description="Pro residues" evidence="5">
    <location>
        <begin position="350"/>
        <end position="361"/>
    </location>
</feature>
<feature type="region of interest" description="Disordered" evidence="5">
    <location>
        <begin position="1234"/>
        <end position="1257"/>
    </location>
</feature>
<feature type="compositionally biased region" description="Pro residues" evidence="5">
    <location>
        <begin position="370"/>
        <end position="380"/>
    </location>
</feature>
<dbReference type="GO" id="GO:0005912">
    <property type="term" value="C:adherens junction"/>
    <property type="evidence" value="ECO:0007669"/>
    <property type="project" value="TreeGrafter"/>
</dbReference>
<dbReference type="PANTHER" id="PTHR16484">
    <property type="entry name" value="PARTITIONING DEFECTIVE 3 RELATED"/>
    <property type="match status" value="1"/>
</dbReference>
<organism evidence="7 8">
    <name type="scientific">Mytilus galloprovincialis</name>
    <name type="common">Mediterranean mussel</name>
    <dbReference type="NCBI Taxonomy" id="29158"/>
    <lineage>
        <taxon>Eukaryota</taxon>
        <taxon>Metazoa</taxon>
        <taxon>Spiralia</taxon>
        <taxon>Lophotrochozoa</taxon>
        <taxon>Mollusca</taxon>
        <taxon>Bivalvia</taxon>
        <taxon>Autobranchia</taxon>
        <taxon>Pteriomorphia</taxon>
        <taxon>Mytilida</taxon>
        <taxon>Mytiloidea</taxon>
        <taxon>Mytilidae</taxon>
        <taxon>Mytilinae</taxon>
        <taxon>Mytilus</taxon>
    </lineage>
</organism>
<dbReference type="GO" id="GO:0043296">
    <property type="term" value="C:apical junction complex"/>
    <property type="evidence" value="ECO:0007669"/>
    <property type="project" value="TreeGrafter"/>
</dbReference>
<proteinExistence type="inferred from homology"/>
<feature type="compositionally biased region" description="Polar residues" evidence="5">
    <location>
        <begin position="174"/>
        <end position="192"/>
    </location>
</feature>
<dbReference type="InterPro" id="IPR052213">
    <property type="entry name" value="PAR3"/>
</dbReference>
<dbReference type="GO" id="GO:0016324">
    <property type="term" value="C:apical plasma membrane"/>
    <property type="evidence" value="ECO:0007669"/>
    <property type="project" value="TreeGrafter"/>
</dbReference>
<dbReference type="Gene3D" id="3.10.20.90">
    <property type="entry name" value="Phosphatidylinositol 3-kinase Catalytic Subunit, Chain A, domain 1"/>
    <property type="match status" value="1"/>
</dbReference>
<reference evidence="7" key="1">
    <citation type="submission" date="2018-11" db="EMBL/GenBank/DDBJ databases">
        <authorList>
            <person name="Alioto T."/>
            <person name="Alioto T."/>
        </authorList>
    </citation>
    <scope>NUCLEOTIDE SEQUENCE</scope>
</reference>
<evidence type="ECO:0000313" key="8">
    <source>
        <dbReference type="Proteomes" id="UP000596742"/>
    </source>
</evidence>
<dbReference type="GO" id="GO:0035091">
    <property type="term" value="F:phosphatidylinositol binding"/>
    <property type="evidence" value="ECO:0007669"/>
    <property type="project" value="TreeGrafter"/>
</dbReference>
<feature type="compositionally biased region" description="Low complexity" evidence="5">
    <location>
        <begin position="858"/>
        <end position="867"/>
    </location>
</feature>
<feature type="compositionally biased region" description="Pro residues" evidence="5">
    <location>
        <begin position="426"/>
        <end position="435"/>
    </location>
</feature>
<dbReference type="GO" id="GO:0000226">
    <property type="term" value="P:microtubule cytoskeleton organization"/>
    <property type="evidence" value="ECO:0007669"/>
    <property type="project" value="TreeGrafter"/>
</dbReference>
<dbReference type="PROSITE" id="PS50106">
    <property type="entry name" value="PDZ"/>
    <property type="match status" value="3"/>
</dbReference>
<dbReference type="InterPro" id="IPR021922">
    <property type="entry name" value="Par3/HAL_N"/>
</dbReference>
<accession>A0A8B6GFS6</accession>
<feature type="compositionally biased region" description="Low complexity" evidence="5">
    <location>
        <begin position="436"/>
        <end position="449"/>
    </location>
</feature>
<dbReference type="Pfam" id="PF00595">
    <property type="entry name" value="PDZ"/>
    <property type="match status" value="3"/>
</dbReference>
<dbReference type="CDD" id="cd23059">
    <property type="entry name" value="PDZ3_Par3-like"/>
    <property type="match status" value="1"/>
</dbReference>
<evidence type="ECO:0000259" key="6">
    <source>
        <dbReference type="PROSITE" id="PS50106"/>
    </source>
</evidence>
<dbReference type="GO" id="GO:0008104">
    <property type="term" value="P:intracellular protein localization"/>
    <property type="evidence" value="ECO:0007669"/>
    <property type="project" value="TreeGrafter"/>
</dbReference>
<feature type="region of interest" description="Disordered" evidence="5">
    <location>
        <begin position="1167"/>
        <end position="1195"/>
    </location>
</feature>
<dbReference type="SMART" id="SM00228">
    <property type="entry name" value="PDZ"/>
    <property type="match status" value="3"/>
</dbReference>
<feature type="region of interest" description="Disordered" evidence="5">
    <location>
        <begin position="170"/>
        <end position="193"/>
    </location>
</feature>
<evidence type="ECO:0000256" key="1">
    <source>
        <dbReference type="ARBA" id="ARBA00005358"/>
    </source>
</evidence>
<feature type="domain" description="PDZ" evidence="6">
    <location>
        <begin position="482"/>
        <end position="554"/>
    </location>
</feature>
<gene>
    <name evidence="7" type="ORF">MGAL_10B073623</name>
</gene>
<feature type="domain" description="PDZ" evidence="6">
    <location>
        <begin position="258"/>
        <end position="345"/>
    </location>
</feature>
<dbReference type="GO" id="GO:0051660">
    <property type="term" value="P:establishment of centrosome localization"/>
    <property type="evidence" value="ECO:0007669"/>
    <property type="project" value="TreeGrafter"/>
</dbReference>
<dbReference type="GO" id="GO:0051301">
    <property type="term" value="P:cell division"/>
    <property type="evidence" value="ECO:0007669"/>
    <property type="project" value="UniProtKB-KW"/>
</dbReference>
<feature type="domain" description="PDZ" evidence="6">
    <location>
        <begin position="611"/>
        <end position="691"/>
    </location>
</feature>
<feature type="region of interest" description="Disordered" evidence="5">
    <location>
        <begin position="960"/>
        <end position="988"/>
    </location>
</feature>
<dbReference type="InterPro" id="IPR036034">
    <property type="entry name" value="PDZ_sf"/>
</dbReference>
<feature type="compositionally biased region" description="Polar residues" evidence="5">
    <location>
        <begin position="1097"/>
        <end position="1108"/>
    </location>
</feature>
<dbReference type="FunFam" id="2.30.42.10:FF:000011">
    <property type="entry name" value="partitioning defective 3 homolog isoform X1"/>
    <property type="match status" value="1"/>
</dbReference>
<keyword evidence="8" id="KW-1185">Reference proteome</keyword>
<feature type="region of interest" description="Disordered" evidence="5">
    <location>
        <begin position="1002"/>
        <end position="1155"/>
    </location>
</feature>
<evidence type="ECO:0000313" key="7">
    <source>
        <dbReference type="EMBL" id="VDI63506.1"/>
    </source>
</evidence>
<protein>
    <submittedName>
        <fullName evidence="7">Partitioning defective protein 3</fullName>
    </submittedName>
</protein>
<feature type="compositionally biased region" description="Polar residues" evidence="5">
    <location>
        <begin position="868"/>
        <end position="878"/>
    </location>
</feature>
<evidence type="ECO:0000256" key="3">
    <source>
        <dbReference type="ARBA" id="ARBA00022737"/>
    </source>
</evidence>
<feature type="compositionally biased region" description="Low complexity" evidence="5">
    <location>
        <begin position="392"/>
        <end position="414"/>
    </location>
</feature>
<dbReference type="SUPFAM" id="SSF50156">
    <property type="entry name" value="PDZ domain-like"/>
    <property type="match status" value="3"/>
</dbReference>
<evidence type="ECO:0000256" key="2">
    <source>
        <dbReference type="ARBA" id="ARBA00022618"/>
    </source>
</evidence>
<keyword evidence="3" id="KW-0677">Repeat</keyword>
<dbReference type="GO" id="GO:0030010">
    <property type="term" value="P:establishment of cell polarity"/>
    <property type="evidence" value="ECO:0007669"/>
    <property type="project" value="TreeGrafter"/>
</dbReference>
<feature type="compositionally biased region" description="Basic and acidic residues" evidence="5">
    <location>
        <begin position="1241"/>
        <end position="1257"/>
    </location>
</feature>
<dbReference type="GO" id="GO:0005938">
    <property type="term" value="C:cell cortex"/>
    <property type="evidence" value="ECO:0007669"/>
    <property type="project" value="TreeGrafter"/>
</dbReference>
<dbReference type="Pfam" id="PF12053">
    <property type="entry name" value="Par3_HAL_N_term"/>
    <property type="match status" value="1"/>
</dbReference>
<dbReference type="PANTHER" id="PTHR16484:SF17">
    <property type="entry name" value="BAZOOKA, ISOFORM B"/>
    <property type="match status" value="1"/>
</dbReference>
<feature type="compositionally biased region" description="Polar residues" evidence="5">
    <location>
        <begin position="1324"/>
        <end position="1337"/>
    </location>
</feature>
<feature type="region of interest" description="Disordered" evidence="5">
    <location>
        <begin position="854"/>
        <end position="925"/>
    </location>
</feature>
<name>A0A8B6GFS6_MYTGA</name>
<feature type="region of interest" description="Disordered" evidence="5">
    <location>
        <begin position="345"/>
        <end position="467"/>
    </location>
</feature>
<dbReference type="InterPro" id="IPR001478">
    <property type="entry name" value="PDZ"/>
</dbReference>
<feature type="compositionally biased region" description="Basic and acidic residues" evidence="5">
    <location>
        <begin position="1037"/>
        <end position="1050"/>
    </location>
</feature>
<evidence type="ECO:0000256" key="5">
    <source>
        <dbReference type="SAM" id="MobiDB-lite"/>
    </source>
</evidence>
<dbReference type="FunFam" id="3.10.20.90:FF:000017">
    <property type="entry name" value="partitioning defective 3 homolog isoform X2"/>
    <property type="match status" value="1"/>
</dbReference>
<feature type="compositionally biased region" description="Low complexity" evidence="5">
    <location>
        <begin position="1020"/>
        <end position="1030"/>
    </location>
</feature>
<comment type="similarity">
    <text evidence="1">Belongs to the PAR3 family.</text>
</comment>
<dbReference type="GO" id="GO:0007155">
    <property type="term" value="P:cell adhesion"/>
    <property type="evidence" value="ECO:0007669"/>
    <property type="project" value="TreeGrafter"/>
</dbReference>
<dbReference type="Proteomes" id="UP000596742">
    <property type="component" value="Unassembled WGS sequence"/>
</dbReference>
<dbReference type="OrthoDB" id="6264899at2759"/>
<sequence>MPMKVTVCFDRVRVIVPCGDGEIPVHSLIEKAITRFKKATVKSADYWVSVNNLRTTDGGILDPDDLLVDVVDDKEQLVADYEEQGANNYQPHNGDGASASSTGTASPEPVERPPKTYHNVNEDDTVVVTPKDLSAGSRLRVRRGSEPTLHTLNDNITAPAICEVKNVIEEHSSDGTSPPGNGTQNPATTNPFNRFARDSWRQSLGNRPDMYKWLVAQEKQQDRVQMERKEPLGGVSTDVKKDIPDVISRVHQPHIQGSILINLPTEGGPLGIHVVPDYNEEGKENGLLVHGVEPGGRVDKDGRLRENDRIVEINGISLVNVSFISARQTFSESMKGDEIKIRIVKKKPAPALPKQPPPTLPKPRGYSPTKPSPLSLPPPKLDSSNCLSPTGPDKTSTPTDSGPSSSNSPLGSDSTDGRPVARDPQPIKPGPPIRPGLPSKPQSPTKKTPPAVPVRDPKTSLSSQENAIIAPTNTKKIGTKISLQLKKGPSGLGFSVTTRDNPAGGFTPIYIKNILQKGAAIEEGTLKAGDRLLMVNGVDMDGKSQSEVVALLRNVKLGETVSLEISRQVTEEDRFKVPRQLNIEKQNVLQPTEKSGDDGSLALLKNKEILSLDIPLNDTGSAGLGVSVKGKTITIPEQGTRDLGIFIKAVISGGAASRDGRLAINDQLLEVNDESLRNLSNSESMETLRKAMQKEGVIQGHIHLTIARKIGAPSPSPFQESSTDYFLYNGLNKSSDYSESNDSKEIVSVPPDITQNIHPVELKDYGVDKSRNFLIERLMGASNGLRNESYTRATHDSFNDSGNVSSPEVSPIKPLKSAPTVHELLERNTRNSILIEEDSQEPQTRMRPHSTLGILRHNSTNSSSSEEGNQQPPWLQSQDWDRHPSTTSEELVSPMGDAATFSREGFGRQSMSEKRKGHIDPNQSEVYQKIKTIRDSNRAQSGQKRVSSNFVRVGSMESLMSNGNRSRLPPLPLKNVHYPANGKGSQQPVVSNLKRFGSLENLATTGTSSDNEDKRESPEIIESSPSPELPHMARGRKCNDSFRAAVDRSYDPPTPHSTMDTCNRNNHSESEEEDDPLNSSGGFAVQGEVEEESSESNLPNSARSSVSSDHTDDNKKTKKKNPKDKKGGILKGIFRIGKHKKTEEPAQTLDDDKDSLKEAELQFKVREENIRAHQKEQERAQEQFHRLQESDRPSEQYRLLQHYHGSNRSFDSDQSPPSNMSRADWIQYLRMEHQRKHRERQGHYPHEDREEFHEKEIQQSLEKPQYHGDSAIHNNMYHQKPRSLSRQQFDRPEHYQVHPSYHHYEQREQPRYQRQPAVEIFHQRQSSDTLENTNSYRDNFVPRMPSRSHTPIERYFDGELSYHEKPVRYEHSSGYYRDPIFAYRDPVYPSVAGKRPVQTISQSGSAKV</sequence>
<feature type="compositionally biased region" description="Low complexity" evidence="5">
    <location>
        <begin position="96"/>
        <end position="106"/>
    </location>
</feature>
<feature type="compositionally biased region" description="Polar residues" evidence="5">
    <location>
        <begin position="1056"/>
        <end position="1065"/>
    </location>
</feature>
<keyword evidence="2" id="KW-0132">Cell division</keyword>
<evidence type="ECO:0000256" key="4">
    <source>
        <dbReference type="ARBA" id="ARBA00023306"/>
    </source>
</evidence>